<feature type="domain" description="Major vault protein shoulder" evidence="1">
    <location>
        <begin position="121"/>
        <end position="239"/>
    </location>
</feature>
<dbReference type="FunFam" id="3.30.479.30:FF:000010">
    <property type="entry name" value="major vault protein-like"/>
    <property type="match status" value="1"/>
</dbReference>
<keyword evidence="4" id="KW-1185">Reference proteome</keyword>
<dbReference type="InterPro" id="IPR040989">
    <property type="entry name" value="Vault_3"/>
</dbReference>
<dbReference type="InterPro" id="IPR021870">
    <property type="entry name" value="MVP_shoulder"/>
</dbReference>
<dbReference type="OrthoDB" id="6125719at2759"/>
<dbReference type="CDD" id="cd08825">
    <property type="entry name" value="MVP_shoulder"/>
    <property type="match status" value="1"/>
</dbReference>
<protein>
    <recommendedName>
        <fullName evidence="5">Major vault protein</fullName>
    </recommendedName>
</protein>
<evidence type="ECO:0000313" key="3">
    <source>
        <dbReference type="EMBL" id="OAF64345.1"/>
    </source>
</evidence>
<feature type="domain" description="Major vault protein repeat" evidence="2">
    <location>
        <begin position="60"/>
        <end position="109"/>
    </location>
</feature>
<gene>
    <name evidence="3" type="ORF">A3Q56_07951</name>
</gene>
<dbReference type="Proteomes" id="UP000078046">
    <property type="component" value="Unassembled WGS sequence"/>
</dbReference>
<dbReference type="InterPro" id="IPR036013">
    <property type="entry name" value="Band_7/SPFH_dom_sf"/>
</dbReference>
<dbReference type="Pfam" id="PF17795">
    <property type="entry name" value="Vault_3"/>
    <property type="match status" value="1"/>
</dbReference>
<feature type="non-terminal residue" evidence="3">
    <location>
        <position position="1"/>
    </location>
</feature>
<dbReference type="AlphaFoldDB" id="A0A177AQU3"/>
<dbReference type="GO" id="GO:0005737">
    <property type="term" value="C:cytoplasm"/>
    <property type="evidence" value="ECO:0007669"/>
    <property type="project" value="TreeGrafter"/>
</dbReference>
<evidence type="ECO:0000313" key="4">
    <source>
        <dbReference type="Proteomes" id="UP000078046"/>
    </source>
</evidence>
<organism evidence="3 4">
    <name type="scientific">Intoshia linei</name>
    <dbReference type="NCBI Taxonomy" id="1819745"/>
    <lineage>
        <taxon>Eukaryota</taxon>
        <taxon>Metazoa</taxon>
        <taxon>Spiralia</taxon>
        <taxon>Lophotrochozoa</taxon>
        <taxon>Mesozoa</taxon>
        <taxon>Orthonectida</taxon>
        <taxon>Rhopaluridae</taxon>
        <taxon>Intoshia</taxon>
    </lineage>
</organism>
<name>A0A177AQU3_9BILA</name>
<dbReference type="InterPro" id="IPR039059">
    <property type="entry name" value="MVP"/>
</dbReference>
<comment type="caution">
    <text evidence="3">The sequence shown here is derived from an EMBL/GenBank/DDBJ whole genome shotgun (WGS) entry which is preliminary data.</text>
</comment>
<feature type="non-terminal residue" evidence="3">
    <location>
        <position position="347"/>
    </location>
</feature>
<reference evidence="3 4" key="1">
    <citation type="submission" date="2016-04" db="EMBL/GenBank/DDBJ databases">
        <title>The genome of Intoshia linei affirms orthonectids as highly simplified spiralians.</title>
        <authorList>
            <person name="Mikhailov K.V."/>
            <person name="Slusarev G.S."/>
            <person name="Nikitin M.A."/>
            <person name="Logacheva M.D."/>
            <person name="Penin A."/>
            <person name="Aleoshin V."/>
            <person name="Panchin Y.V."/>
        </authorList>
    </citation>
    <scope>NUCLEOTIDE SEQUENCE [LARGE SCALE GENOMIC DNA]</scope>
    <source>
        <strain evidence="3">Intl2013</strain>
        <tissue evidence="3">Whole animal</tissue>
    </source>
</reference>
<dbReference type="Pfam" id="PF11978">
    <property type="entry name" value="MVP_shoulder"/>
    <property type="match status" value="1"/>
</dbReference>
<dbReference type="GO" id="GO:0005634">
    <property type="term" value="C:nucleus"/>
    <property type="evidence" value="ECO:0007669"/>
    <property type="project" value="TreeGrafter"/>
</dbReference>
<dbReference type="EMBL" id="LWCA01001907">
    <property type="protein sequence ID" value="OAF64345.1"/>
    <property type="molecule type" value="Genomic_DNA"/>
</dbReference>
<accession>A0A177AQU3</accession>
<proteinExistence type="predicted"/>
<evidence type="ECO:0000259" key="2">
    <source>
        <dbReference type="Pfam" id="PF17795"/>
    </source>
</evidence>
<dbReference type="Gene3D" id="2.30.30.570">
    <property type="match status" value="1"/>
</dbReference>
<evidence type="ECO:0008006" key="5">
    <source>
        <dbReference type="Google" id="ProtNLM"/>
    </source>
</evidence>
<sequence length="347" mass="38996">AGFSNDPPKRNTGRTKTLMDLDALDIGSQKDFIDSVSDVEMECPNEFILKKSFSKQHEMITYQVLQGHVVQIFEKTSAKSRIVFGPNLVKLCPQEEFTLICLSGGIPKVVKKNFYISLKLGPDFFRDKIIVETSDHARLAVSTAYKWHFQVTRNSPESEIKKLFAVPDFIGDSCNKLASLIRSAIASIKFEDFHKNSINIIKNSVFGVDKNGIKNKTLFFGKNNLVITGVDVRSILPVEEHTKEALQKSIQLAIAISTKSQEENAKHAAELVEEESNVKLEMEKIDSLIELEKQNKLLAEVIAETMVVQKTGEKKKKILAQIEGERIAHKSNYQCAKMSVEADELLH</sequence>
<dbReference type="Gene3D" id="3.30.479.30">
    <property type="entry name" value="Band 7 domain"/>
    <property type="match status" value="1"/>
</dbReference>
<dbReference type="Gene3D" id="6.10.250.720">
    <property type="match status" value="1"/>
</dbReference>
<dbReference type="PANTHER" id="PTHR14165">
    <property type="entry name" value="MAJOR VAULT PROTEIN"/>
    <property type="match status" value="1"/>
</dbReference>
<evidence type="ECO:0000259" key="1">
    <source>
        <dbReference type="Pfam" id="PF11978"/>
    </source>
</evidence>
<dbReference type="PANTHER" id="PTHR14165:SF13">
    <property type="entry name" value="VAULT PROTEIN, PUTATIVE-RELATED"/>
    <property type="match status" value="1"/>
</dbReference>